<proteinExistence type="inferred from homology"/>
<organism evidence="2">
    <name type="scientific">marine sediment metagenome</name>
    <dbReference type="NCBI Taxonomy" id="412755"/>
    <lineage>
        <taxon>unclassified sequences</taxon>
        <taxon>metagenomes</taxon>
        <taxon>ecological metagenomes</taxon>
    </lineage>
</organism>
<dbReference type="EMBL" id="LAZR01008474">
    <property type="protein sequence ID" value="KKM78569.1"/>
    <property type="molecule type" value="Genomic_DNA"/>
</dbReference>
<dbReference type="GO" id="GO:0009253">
    <property type="term" value="P:peptidoglycan catabolic process"/>
    <property type="evidence" value="ECO:0007669"/>
    <property type="project" value="InterPro"/>
</dbReference>
<dbReference type="GO" id="GO:0003796">
    <property type="term" value="F:lysozyme activity"/>
    <property type="evidence" value="ECO:0007669"/>
    <property type="project" value="InterPro"/>
</dbReference>
<evidence type="ECO:0000313" key="2">
    <source>
        <dbReference type="EMBL" id="KKM78569.1"/>
    </source>
</evidence>
<dbReference type="SUPFAM" id="SSF51445">
    <property type="entry name" value="(Trans)glycosidases"/>
    <property type="match status" value="1"/>
</dbReference>
<dbReference type="Gene3D" id="3.20.20.80">
    <property type="entry name" value="Glycosidases"/>
    <property type="match status" value="1"/>
</dbReference>
<reference evidence="2" key="1">
    <citation type="journal article" date="2015" name="Nature">
        <title>Complex archaea that bridge the gap between prokaryotes and eukaryotes.</title>
        <authorList>
            <person name="Spang A."/>
            <person name="Saw J.H."/>
            <person name="Jorgensen S.L."/>
            <person name="Zaremba-Niedzwiedzka K."/>
            <person name="Martijn J."/>
            <person name="Lind A.E."/>
            <person name="van Eijk R."/>
            <person name="Schleper C."/>
            <person name="Guy L."/>
            <person name="Ettema T.J."/>
        </authorList>
    </citation>
    <scope>NUCLEOTIDE SEQUENCE</scope>
</reference>
<accession>A0A0F9K8P2</accession>
<comment type="similarity">
    <text evidence="1">Belongs to the glycosyl hydrolase 25 family.</text>
</comment>
<evidence type="ECO:0000256" key="1">
    <source>
        <dbReference type="ARBA" id="ARBA00010646"/>
    </source>
</evidence>
<protein>
    <submittedName>
        <fullName evidence="2">Uncharacterized protein</fullName>
    </submittedName>
</protein>
<dbReference type="InterPro" id="IPR017853">
    <property type="entry name" value="GH"/>
</dbReference>
<sequence>MSKYVSLNLETGAKVIGKTNAWENILSLPVARSILERMGQIETPQADWYKDTVAALIADISKWVGDVHWDILVEKTDGVIIRMGYSATYDQRWDDRYRNLSNVDKRGGYWKGGYWYYSTGVRWQTTVKLIADKLDAIPENFFQFFAIDVEKGYNQEGGTFRVHPYLIIDELSRLFPHIQFGFYFNADTWKTWLRQPASWLEYPIWYAWYPWYPNTTQYPNFYRSTIKMENAFLWQKSADRNNRGAEFGVSSDDIDLSWSRDSKLEFFLDWDIGDVVTPDPPLPPIPVDWPTEQLEEAYQLQMQSATIINELREQGGVDL</sequence>
<name>A0A0F9K8P2_9ZZZZ</name>
<gene>
    <name evidence="2" type="ORF">LCGC14_1358620</name>
</gene>
<dbReference type="AlphaFoldDB" id="A0A0F9K8P2"/>
<comment type="caution">
    <text evidence="2">The sequence shown here is derived from an EMBL/GenBank/DDBJ whole genome shotgun (WGS) entry which is preliminary data.</text>
</comment>
<dbReference type="InterPro" id="IPR002053">
    <property type="entry name" value="Glyco_hydro_25"/>
</dbReference>
<dbReference type="PROSITE" id="PS51904">
    <property type="entry name" value="GLYCOSYL_HYDROL_F25_2"/>
    <property type="match status" value="1"/>
</dbReference>
<dbReference type="GO" id="GO:0016998">
    <property type="term" value="P:cell wall macromolecule catabolic process"/>
    <property type="evidence" value="ECO:0007669"/>
    <property type="project" value="InterPro"/>
</dbReference>